<organism evidence="1 2">
    <name type="scientific">Stephania cephalantha</name>
    <dbReference type="NCBI Taxonomy" id="152367"/>
    <lineage>
        <taxon>Eukaryota</taxon>
        <taxon>Viridiplantae</taxon>
        <taxon>Streptophyta</taxon>
        <taxon>Embryophyta</taxon>
        <taxon>Tracheophyta</taxon>
        <taxon>Spermatophyta</taxon>
        <taxon>Magnoliopsida</taxon>
        <taxon>Ranunculales</taxon>
        <taxon>Menispermaceae</taxon>
        <taxon>Menispermoideae</taxon>
        <taxon>Cissampelideae</taxon>
        <taxon>Stephania</taxon>
    </lineage>
</organism>
<keyword evidence="2" id="KW-1185">Reference proteome</keyword>
<gene>
    <name evidence="1" type="ORF">Scep_007657</name>
</gene>
<evidence type="ECO:0000313" key="1">
    <source>
        <dbReference type="EMBL" id="KAK9148900.1"/>
    </source>
</evidence>
<dbReference type="AlphaFoldDB" id="A0AAP0PP10"/>
<reference evidence="1 2" key="1">
    <citation type="submission" date="2024-01" db="EMBL/GenBank/DDBJ databases">
        <title>Genome assemblies of Stephania.</title>
        <authorList>
            <person name="Yang L."/>
        </authorList>
    </citation>
    <scope>NUCLEOTIDE SEQUENCE [LARGE SCALE GENOMIC DNA]</scope>
    <source>
        <strain evidence="1">JXDWG</strain>
        <tissue evidence="1">Leaf</tissue>
    </source>
</reference>
<proteinExistence type="predicted"/>
<protein>
    <submittedName>
        <fullName evidence="1">Uncharacterized protein</fullName>
    </submittedName>
</protein>
<dbReference type="Proteomes" id="UP001419268">
    <property type="component" value="Unassembled WGS sequence"/>
</dbReference>
<comment type="caution">
    <text evidence="1">The sequence shown here is derived from an EMBL/GenBank/DDBJ whole genome shotgun (WGS) entry which is preliminary data.</text>
</comment>
<sequence>MQCLAGSSDRQLCTSLQGPLEIMVISILYPDFLDPLCLVAVLISIFEMYNVGIGCENLAQVVLFAILFCHGTKTNHFNSN</sequence>
<name>A0AAP0PP10_9MAGN</name>
<dbReference type="EMBL" id="JBBNAG010000003">
    <property type="protein sequence ID" value="KAK9148900.1"/>
    <property type="molecule type" value="Genomic_DNA"/>
</dbReference>
<accession>A0AAP0PP10</accession>
<evidence type="ECO:0000313" key="2">
    <source>
        <dbReference type="Proteomes" id="UP001419268"/>
    </source>
</evidence>